<evidence type="ECO:0000256" key="1">
    <source>
        <dbReference type="SAM" id="SignalP"/>
    </source>
</evidence>
<reference evidence="2 3" key="2">
    <citation type="submission" date="2018-11" db="EMBL/GenBank/DDBJ databases">
        <authorList>
            <consortium name="Pathogen Informatics"/>
        </authorList>
    </citation>
    <scope>NUCLEOTIDE SEQUENCE [LARGE SCALE GENOMIC DNA]</scope>
    <source>
        <strain evidence="2 3">MHpl1</strain>
    </source>
</reference>
<accession>A0A0N4WBJ4</accession>
<keyword evidence="3" id="KW-1185">Reference proteome</keyword>
<evidence type="ECO:0000313" key="4">
    <source>
        <dbReference type="WBParaSite" id="HPLM_0000782201-mRNA-1"/>
    </source>
</evidence>
<feature type="signal peptide" evidence="1">
    <location>
        <begin position="1"/>
        <end position="21"/>
    </location>
</feature>
<dbReference type="WBParaSite" id="HPLM_0000782201-mRNA-1">
    <property type="protein sequence ID" value="HPLM_0000782201-mRNA-1"/>
    <property type="gene ID" value="HPLM_0000782201"/>
</dbReference>
<dbReference type="EMBL" id="UZAF01016732">
    <property type="protein sequence ID" value="VDO33064.1"/>
    <property type="molecule type" value="Genomic_DNA"/>
</dbReference>
<gene>
    <name evidence="2" type="ORF">HPLM_LOCUS7814</name>
</gene>
<evidence type="ECO:0000313" key="2">
    <source>
        <dbReference type="EMBL" id="VDO33064.1"/>
    </source>
</evidence>
<reference evidence="4" key="1">
    <citation type="submission" date="2017-02" db="UniProtKB">
        <authorList>
            <consortium name="WormBaseParasite"/>
        </authorList>
    </citation>
    <scope>IDENTIFICATION</scope>
</reference>
<keyword evidence="1" id="KW-0732">Signal</keyword>
<feature type="chain" id="PRO_5043123587" evidence="1">
    <location>
        <begin position="22"/>
        <end position="61"/>
    </location>
</feature>
<sequence length="61" mass="7108">MRRSSSMIWLSLELAMRSVLDHTQCSADQVLPRHHSNNKAFKNLPGLISLKVTFFMVKWYS</sequence>
<proteinExistence type="predicted"/>
<dbReference type="Proteomes" id="UP000268014">
    <property type="component" value="Unassembled WGS sequence"/>
</dbReference>
<name>A0A0N4WBJ4_HAEPC</name>
<protein>
    <submittedName>
        <fullName evidence="4">Secreted protein</fullName>
    </submittedName>
</protein>
<dbReference type="AlphaFoldDB" id="A0A0N4WBJ4"/>
<organism evidence="4">
    <name type="scientific">Haemonchus placei</name>
    <name type="common">Barber's pole worm</name>
    <dbReference type="NCBI Taxonomy" id="6290"/>
    <lineage>
        <taxon>Eukaryota</taxon>
        <taxon>Metazoa</taxon>
        <taxon>Ecdysozoa</taxon>
        <taxon>Nematoda</taxon>
        <taxon>Chromadorea</taxon>
        <taxon>Rhabditida</taxon>
        <taxon>Rhabditina</taxon>
        <taxon>Rhabditomorpha</taxon>
        <taxon>Strongyloidea</taxon>
        <taxon>Trichostrongylidae</taxon>
        <taxon>Haemonchus</taxon>
    </lineage>
</organism>
<evidence type="ECO:0000313" key="3">
    <source>
        <dbReference type="Proteomes" id="UP000268014"/>
    </source>
</evidence>